<dbReference type="EMBL" id="CP144745">
    <property type="protein sequence ID" value="WVZ53703.1"/>
    <property type="molecule type" value="Genomic_DNA"/>
</dbReference>
<dbReference type="Pfam" id="PF02362">
    <property type="entry name" value="B3"/>
    <property type="match status" value="2"/>
</dbReference>
<gene>
    <name evidence="8" type="ORF">U9M48_004608</name>
</gene>
<sequence length="479" mass="53104">MAGRKKQQEGSSDAAVSKESGGKGKEKEVREDGEELLVTMRARRTRRGGKEKEKEARGSPPAKEEEKKRKARGEGRESPATARGKEMMVLEEDKEEETAAAAKTVAGPQFFKVFLPCQSGERLRIPEKFHQQHLKEQPTGPVSLTGPSGNKWQAVLTSGAEGFCFEQGWKEFATDHCLQTGDFLVFTYDERSQFSVTTFCALGVVSPQALAAKPHSGLVVVKVEDGEGVQADMDAGGSSEAEVLPPEENNGITGKRARGVDGTLADGNASKRHSSVARKAEKRPEAIGRNSRDASTIVNSVNSKRDAMFSLLDESTTGNKTQVREKNVPKLGKFITKGNRQPAVISQRRPITQEEKDLALRRAKEFKSKNPFSVQTMMESYVYVGFFMNIPCDFVRESLSRTNKKMTLWDPLGKSWEVNYVYYSDRSVGSFSGGWGKFALGNNLEKFDVCVFELFKEDNIKVHIYRVVPEITPLLRASK</sequence>
<dbReference type="GO" id="GO:0005634">
    <property type="term" value="C:nucleus"/>
    <property type="evidence" value="ECO:0007669"/>
    <property type="project" value="UniProtKB-SubCell"/>
</dbReference>
<keyword evidence="3" id="KW-0238">DNA-binding</keyword>
<keyword evidence="9" id="KW-1185">Reference proteome</keyword>
<evidence type="ECO:0000256" key="1">
    <source>
        <dbReference type="ARBA" id="ARBA00004123"/>
    </source>
</evidence>
<dbReference type="SUPFAM" id="SSF101936">
    <property type="entry name" value="DNA-binding pseudobarrel domain"/>
    <property type="match status" value="2"/>
</dbReference>
<protein>
    <recommendedName>
        <fullName evidence="7">TF-B3 domain-containing protein</fullName>
    </recommendedName>
</protein>
<keyword evidence="2" id="KW-0805">Transcription regulation</keyword>
<feature type="region of interest" description="Disordered" evidence="6">
    <location>
        <begin position="1"/>
        <end position="89"/>
    </location>
</feature>
<feature type="region of interest" description="Disordered" evidence="6">
    <location>
        <begin position="233"/>
        <end position="294"/>
    </location>
</feature>
<evidence type="ECO:0000259" key="7">
    <source>
        <dbReference type="PROSITE" id="PS50863"/>
    </source>
</evidence>
<dbReference type="PROSITE" id="PS50863">
    <property type="entry name" value="B3"/>
    <property type="match status" value="2"/>
</dbReference>
<dbReference type="InterPro" id="IPR044837">
    <property type="entry name" value="REM16-like"/>
</dbReference>
<feature type="domain" description="TF-B3" evidence="7">
    <location>
        <begin position="373"/>
        <end position="468"/>
    </location>
</feature>
<evidence type="ECO:0000256" key="3">
    <source>
        <dbReference type="ARBA" id="ARBA00023125"/>
    </source>
</evidence>
<dbReference type="Gene3D" id="2.40.330.10">
    <property type="entry name" value="DNA-binding pseudobarrel domain"/>
    <property type="match status" value="2"/>
</dbReference>
<organism evidence="8 9">
    <name type="scientific">Paspalum notatum var. saurae</name>
    <dbReference type="NCBI Taxonomy" id="547442"/>
    <lineage>
        <taxon>Eukaryota</taxon>
        <taxon>Viridiplantae</taxon>
        <taxon>Streptophyta</taxon>
        <taxon>Embryophyta</taxon>
        <taxon>Tracheophyta</taxon>
        <taxon>Spermatophyta</taxon>
        <taxon>Magnoliopsida</taxon>
        <taxon>Liliopsida</taxon>
        <taxon>Poales</taxon>
        <taxon>Poaceae</taxon>
        <taxon>PACMAD clade</taxon>
        <taxon>Panicoideae</taxon>
        <taxon>Andropogonodae</taxon>
        <taxon>Paspaleae</taxon>
        <taxon>Paspalinae</taxon>
        <taxon>Paspalum</taxon>
    </lineage>
</organism>
<evidence type="ECO:0000256" key="4">
    <source>
        <dbReference type="ARBA" id="ARBA00023163"/>
    </source>
</evidence>
<keyword evidence="4" id="KW-0804">Transcription</keyword>
<dbReference type="SMART" id="SM01019">
    <property type="entry name" value="B3"/>
    <property type="match status" value="2"/>
</dbReference>
<dbReference type="Proteomes" id="UP001341281">
    <property type="component" value="Chromosome 01"/>
</dbReference>
<evidence type="ECO:0000256" key="2">
    <source>
        <dbReference type="ARBA" id="ARBA00023015"/>
    </source>
</evidence>
<dbReference type="GO" id="GO:0003677">
    <property type="term" value="F:DNA binding"/>
    <property type="evidence" value="ECO:0007669"/>
    <property type="project" value="UniProtKB-KW"/>
</dbReference>
<dbReference type="AlphaFoldDB" id="A0AAQ3SLE4"/>
<feature type="compositionally biased region" description="Basic and acidic residues" evidence="6">
    <location>
        <begin position="48"/>
        <end position="88"/>
    </location>
</feature>
<feature type="compositionally biased region" description="Basic and acidic residues" evidence="6">
    <location>
        <begin position="278"/>
        <end position="292"/>
    </location>
</feature>
<proteinExistence type="predicted"/>
<comment type="subcellular location">
    <subcellularLocation>
        <location evidence="1">Nucleus</location>
    </subcellularLocation>
</comment>
<dbReference type="PANTHER" id="PTHR31391">
    <property type="entry name" value="B3 DOMAIN-CONTAINING PROTEIN OS11G0197600-RELATED"/>
    <property type="match status" value="1"/>
</dbReference>
<dbReference type="InterPro" id="IPR003340">
    <property type="entry name" value="B3_DNA-bd"/>
</dbReference>
<dbReference type="InterPro" id="IPR015300">
    <property type="entry name" value="DNA-bd_pseudobarrel_sf"/>
</dbReference>
<feature type="domain" description="TF-B3" evidence="7">
    <location>
        <begin position="108"/>
        <end position="202"/>
    </location>
</feature>
<evidence type="ECO:0000256" key="6">
    <source>
        <dbReference type="SAM" id="MobiDB-lite"/>
    </source>
</evidence>
<dbReference type="CDD" id="cd10017">
    <property type="entry name" value="B3_DNA"/>
    <property type="match status" value="2"/>
</dbReference>
<keyword evidence="5" id="KW-0539">Nucleus</keyword>
<evidence type="ECO:0000256" key="5">
    <source>
        <dbReference type="ARBA" id="ARBA00023242"/>
    </source>
</evidence>
<name>A0AAQ3SLE4_PASNO</name>
<reference evidence="8 9" key="1">
    <citation type="submission" date="2024-02" db="EMBL/GenBank/DDBJ databases">
        <title>High-quality chromosome-scale genome assembly of Pensacola bahiagrass (Paspalum notatum Flugge var. saurae).</title>
        <authorList>
            <person name="Vega J.M."/>
            <person name="Podio M."/>
            <person name="Orjuela J."/>
            <person name="Siena L.A."/>
            <person name="Pessino S.C."/>
            <person name="Combes M.C."/>
            <person name="Mariac C."/>
            <person name="Albertini E."/>
            <person name="Pupilli F."/>
            <person name="Ortiz J.P.A."/>
            <person name="Leblanc O."/>
        </authorList>
    </citation>
    <scope>NUCLEOTIDE SEQUENCE [LARGE SCALE GENOMIC DNA]</scope>
    <source>
        <strain evidence="8">R1</strain>
        <tissue evidence="8">Leaf</tissue>
    </source>
</reference>
<feature type="compositionally biased region" description="Basic and acidic residues" evidence="6">
    <location>
        <begin position="20"/>
        <end position="30"/>
    </location>
</feature>
<evidence type="ECO:0000313" key="9">
    <source>
        <dbReference type="Proteomes" id="UP001341281"/>
    </source>
</evidence>
<dbReference type="PANTHER" id="PTHR31391:SF155">
    <property type="entry name" value="B3 DOMAIN-CONTAINING PROTEIN OS11G0197600"/>
    <property type="match status" value="1"/>
</dbReference>
<accession>A0AAQ3SLE4</accession>
<evidence type="ECO:0000313" key="8">
    <source>
        <dbReference type="EMBL" id="WVZ53703.1"/>
    </source>
</evidence>